<evidence type="ECO:0000313" key="1">
    <source>
        <dbReference type="EMBL" id="SKA11634.1"/>
    </source>
</evidence>
<dbReference type="RefSeq" id="WP_200806738.1">
    <property type="nucleotide sequence ID" value="NZ_FUXI01000040.1"/>
</dbReference>
<dbReference type="STRING" id="263852.SAMN02745116_02457"/>
<protein>
    <submittedName>
        <fullName evidence="1">Uncharacterized protein</fullName>
    </submittedName>
</protein>
<dbReference type="Proteomes" id="UP000190328">
    <property type="component" value="Unassembled WGS sequence"/>
</dbReference>
<dbReference type="EMBL" id="FUXI01000040">
    <property type="protein sequence ID" value="SKA11634.1"/>
    <property type="molecule type" value="Genomic_DNA"/>
</dbReference>
<evidence type="ECO:0000313" key="2">
    <source>
        <dbReference type="Proteomes" id="UP000190328"/>
    </source>
</evidence>
<accession>A0A1T4R6G1</accession>
<gene>
    <name evidence="1" type="ORF">SAMN02745116_02457</name>
</gene>
<sequence>MERINYSEPLETQQQLTEVETPKTIDTDMVELLILVVDDLCVQVGEIKEKIAHDDI</sequence>
<keyword evidence="2" id="KW-1185">Reference proteome</keyword>
<dbReference type="AlphaFoldDB" id="A0A1T4R6G1"/>
<name>A0A1T4R6G1_9ENTE</name>
<organism evidence="1 2">
    <name type="scientific">Pilibacter termitis</name>
    <dbReference type="NCBI Taxonomy" id="263852"/>
    <lineage>
        <taxon>Bacteria</taxon>
        <taxon>Bacillati</taxon>
        <taxon>Bacillota</taxon>
        <taxon>Bacilli</taxon>
        <taxon>Lactobacillales</taxon>
        <taxon>Enterococcaceae</taxon>
        <taxon>Pilibacter</taxon>
    </lineage>
</organism>
<proteinExistence type="predicted"/>
<reference evidence="1 2" key="1">
    <citation type="submission" date="2017-02" db="EMBL/GenBank/DDBJ databases">
        <authorList>
            <person name="Peterson S.W."/>
        </authorList>
    </citation>
    <scope>NUCLEOTIDE SEQUENCE [LARGE SCALE GENOMIC DNA]</scope>
    <source>
        <strain evidence="1 2">ATCC BAA-1030</strain>
    </source>
</reference>